<reference evidence="2 3" key="1">
    <citation type="submission" date="2014-06" db="EMBL/GenBank/DDBJ databases">
        <authorList>
            <person name="Swart Estienne"/>
        </authorList>
    </citation>
    <scope>NUCLEOTIDE SEQUENCE [LARGE SCALE GENOMIC DNA]</scope>
    <source>
        <strain evidence="2 3">130c</strain>
    </source>
</reference>
<feature type="transmembrane region" description="Helical" evidence="1">
    <location>
        <begin position="281"/>
        <end position="302"/>
    </location>
</feature>
<evidence type="ECO:0000313" key="3">
    <source>
        <dbReference type="Proteomes" id="UP000039865"/>
    </source>
</evidence>
<evidence type="ECO:0000256" key="1">
    <source>
        <dbReference type="SAM" id="Phobius"/>
    </source>
</evidence>
<feature type="transmembrane region" description="Helical" evidence="1">
    <location>
        <begin position="20"/>
        <end position="41"/>
    </location>
</feature>
<feature type="transmembrane region" description="Helical" evidence="1">
    <location>
        <begin position="83"/>
        <end position="109"/>
    </location>
</feature>
<keyword evidence="1" id="KW-0812">Transmembrane</keyword>
<proteinExistence type="predicted"/>
<keyword evidence="3" id="KW-1185">Reference proteome</keyword>
<dbReference type="InParanoid" id="A0A078APB5"/>
<accession>A0A078APB5</accession>
<dbReference type="AlphaFoldDB" id="A0A078APB5"/>
<keyword evidence="1" id="KW-1133">Transmembrane helix</keyword>
<feature type="transmembrane region" description="Helical" evidence="1">
    <location>
        <begin position="179"/>
        <end position="198"/>
    </location>
</feature>
<dbReference type="OMA" id="DICAIVI"/>
<dbReference type="Proteomes" id="UP000039865">
    <property type="component" value="Unassembled WGS sequence"/>
</dbReference>
<dbReference type="EMBL" id="CCKQ01011256">
    <property type="protein sequence ID" value="CDW82798.1"/>
    <property type="molecule type" value="Genomic_DNA"/>
</dbReference>
<name>A0A078APB5_STYLE</name>
<organism evidence="2 3">
    <name type="scientific">Stylonychia lemnae</name>
    <name type="common">Ciliate</name>
    <dbReference type="NCBI Taxonomy" id="5949"/>
    <lineage>
        <taxon>Eukaryota</taxon>
        <taxon>Sar</taxon>
        <taxon>Alveolata</taxon>
        <taxon>Ciliophora</taxon>
        <taxon>Intramacronucleata</taxon>
        <taxon>Spirotrichea</taxon>
        <taxon>Stichotrichia</taxon>
        <taxon>Sporadotrichida</taxon>
        <taxon>Oxytrichidae</taxon>
        <taxon>Stylonychinae</taxon>
        <taxon>Stylonychia</taxon>
    </lineage>
</organism>
<dbReference type="PANTHER" id="PTHR39299">
    <property type="entry name" value="TRANSMEMBRANE PROTEIN"/>
    <property type="match status" value="1"/>
</dbReference>
<sequence>MAPKFIENLNDYFLIKGNIWLITITTIEILFYIAYTVVYSIDKTDQGIEQAQVYRWTLTAVLLLSIIYFLWHSILNKTLMELISFIIMLILTNVFFLQREIILIVYLLNNNTVSDMETLQLIVFIMSCIGVGGSIIALTLILLIVRPVYLSMYEDVFLKIGANGNIWEVYKYFTLTKSFLKLDLLISVEFMITIYFLTYNTRDSLYYIAVDIFFSVAIFANNIHGHLLINRKLYKQFIAFVVIRCAIESYKMYRTITSALGYTLALHDIPNDFSEEDKATYQYSSIAFEVMGLISVVFLVVFMKKTIWTFNRNEFDLIRNNFTKDFYRLQREDTLLS</sequence>
<protein>
    <submittedName>
        <fullName evidence="2">Uncharacterized protein</fullName>
    </submittedName>
</protein>
<feature type="transmembrane region" description="Helical" evidence="1">
    <location>
        <begin position="204"/>
        <end position="221"/>
    </location>
</feature>
<evidence type="ECO:0000313" key="2">
    <source>
        <dbReference type="EMBL" id="CDW82798.1"/>
    </source>
</evidence>
<gene>
    <name evidence="2" type="primary">Contig3881.g4143</name>
    <name evidence="2" type="ORF">STYLEM_11833</name>
</gene>
<feature type="transmembrane region" description="Helical" evidence="1">
    <location>
        <begin position="53"/>
        <end position="71"/>
    </location>
</feature>
<keyword evidence="1" id="KW-0472">Membrane</keyword>
<feature type="transmembrane region" description="Helical" evidence="1">
    <location>
        <begin position="121"/>
        <end position="145"/>
    </location>
</feature>
<dbReference type="PANTHER" id="PTHR39299:SF1">
    <property type="entry name" value="TRANSMEMBRANE PROTEIN"/>
    <property type="match status" value="1"/>
</dbReference>